<dbReference type="InterPro" id="IPR051398">
    <property type="entry name" value="Polysacch_Deacetylase"/>
</dbReference>
<feature type="domain" description="NodB homology" evidence="6">
    <location>
        <begin position="82"/>
        <end position="258"/>
    </location>
</feature>
<accession>A0A917KSC0</accession>
<keyword evidence="4" id="KW-0732">Signal</keyword>
<evidence type="ECO:0000313" key="8">
    <source>
        <dbReference type="Proteomes" id="UP000661507"/>
    </source>
</evidence>
<dbReference type="PANTHER" id="PTHR34216:SF7">
    <property type="entry name" value="POLY-BETA-1,6-N-ACETYL-D-GLUCOSAMINE N-DEACETYLASE"/>
    <property type="match status" value="1"/>
</dbReference>
<comment type="similarity">
    <text evidence="2">Belongs to the polysaccharide deacetylase family.</text>
</comment>
<dbReference type="EMBL" id="BMKW01000009">
    <property type="protein sequence ID" value="GGJ27665.1"/>
    <property type="molecule type" value="Genomic_DNA"/>
</dbReference>
<dbReference type="GO" id="GO:0016810">
    <property type="term" value="F:hydrolase activity, acting on carbon-nitrogen (but not peptide) bonds"/>
    <property type="evidence" value="ECO:0007669"/>
    <property type="project" value="InterPro"/>
</dbReference>
<organism evidence="7 8">
    <name type="scientific">Neoroseomonas lacus</name>
    <dbReference type="NCBI Taxonomy" id="287609"/>
    <lineage>
        <taxon>Bacteria</taxon>
        <taxon>Pseudomonadati</taxon>
        <taxon>Pseudomonadota</taxon>
        <taxon>Alphaproteobacteria</taxon>
        <taxon>Acetobacterales</taxon>
        <taxon>Acetobacteraceae</taxon>
        <taxon>Neoroseomonas</taxon>
    </lineage>
</organism>
<evidence type="ECO:0000256" key="1">
    <source>
        <dbReference type="ARBA" id="ARBA00003236"/>
    </source>
</evidence>
<dbReference type="Gene3D" id="3.20.20.370">
    <property type="entry name" value="Glycoside hydrolase/deacetylase"/>
    <property type="match status" value="1"/>
</dbReference>
<dbReference type="Proteomes" id="UP000661507">
    <property type="component" value="Unassembled WGS sequence"/>
</dbReference>
<evidence type="ECO:0000256" key="3">
    <source>
        <dbReference type="ARBA" id="ARBA00020071"/>
    </source>
</evidence>
<evidence type="ECO:0000256" key="4">
    <source>
        <dbReference type="ARBA" id="ARBA00022729"/>
    </source>
</evidence>
<dbReference type="GO" id="GO:0005975">
    <property type="term" value="P:carbohydrate metabolic process"/>
    <property type="evidence" value="ECO:0007669"/>
    <property type="project" value="InterPro"/>
</dbReference>
<reference evidence="7" key="2">
    <citation type="submission" date="2020-09" db="EMBL/GenBank/DDBJ databases">
        <authorList>
            <person name="Sun Q."/>
            <person name="Zhou Y."/>
        </authorList>
    </citation>
    <scope>NUCLEOTIDE SEQUENCE</scope>
    <source>
        <strain evidence="7">CGMCC 1.3617</strain>
    </source>
</reference>
<comment type="function">
    <text evidence="1">Is involved in generating a small heat-stable compound (Nod), an acylated oligomer of N-acetylglucosamine, that stimulates mitosis in various plant protoplasts.</text>
</comment>
<name>A0A917KSC0_9PROT</name>
<evidence type="ECO:0000259" key="6">
    <source>
        <dbReference type="PROSITE" id="PS51677"/>
    </source>
</evidence>
<dbReference type="AlphaFoldDB" id="A0A917KSC0"/>
<keyword evidence="8" id="KW-1185">Reference proteome</keyword>
<dbReference type="Pfam" id="PF01522">
    <property type="entry name" value="Polysacc_deac_1"/>
    <property type="match status" value="1"/>
</dbReference>
<dbReference type="InterPro" id="IPR011330">
    <property type="entry name" value="Glyco_hydro/deAcase_b/a-brl"/>
</dbReference>
<dbReference type="SUPFAM" id="SSF88713">
    <property type="entry name" value="Glycoside hydrolase/deacetylase"/>
    <property type="match status" value="1"/>
</dbReference>
<dbReference type="PANTHER" id="PTHR34216">
    <property type="match status" value="1"/>
</dbReference>
<sequence>MGCCRCPSPSPCRAARRHRPGPGRFATIAYHAIGEDGRDKHYSIAESMLVQHVSFLRQDGWHFIGIDALLAAPDGRRPLPDKVLLLSFDDGYDDYATRVFPLLHAVNVPAVVALVTSWMETPANGTLDYGGTPTPRRGLITWAQARAMQASRLCEFASHTHDLHHGVPANPQGDVKLAVVTRNWNGVRYETDAKWKRRIETDLARASTILARELGSRPRCMMSAGGPRTTLPTMSMSPGSCSAAAGWCISNPTRSPTS</sequence>
<dbReference type="InterPro" id="IPR002509">
    <property type="entry name" value="NODB_dom"/>
</dbReference>
<proteinExistence type="inferred from homology"/>
<evidence type="ECO:0000256" key="2">
    <source>
        <dbReference type="ARBA" id="ARBA00010973"/>
    </source>
</evidence>
<comment type="caution">
    <text evidence="7">The sequence shown here is derived from an EMBL/GenBank/DDBJ whole genome shotgun (WGS) entry which is preliminary data.</text>
</comment>
<evidence type="ECO:0000313" key="7">
    <source>
        <dbReference type="EMBL" id="GGJ27665.1"/>
    </source>
</evidence>
<protein>
    <recommendedName>
        <fullName evidence="3">Chitooligosaccharide deacetylase</fullName>
    </recommendedName>
    <alternativeName>
        <fullName evidence="5">Nodulation protein B</fullName>
    </alternativeName>
</protein>
<dbReference type="PROSITE" id="PS51677">
    <property type="entry name" value="NODB"/>
    <property type="match status" value="1"/>
</dbReference>
<reference evidence="7" key="1">
    <citation type="journal article" date="2014" name="Int. J. Syst. Evol. Microbiol.">
        <title>Complete genome sequence of Corynebacterium casei LMG S-19264T (=DSM 44701T), isolated from a smear-ripened cheese.</title>
        <authorList>
            <consortium name="US DOE Joint Genome Institute (JGI-PGF)"/>
            <person name="Walter F."/>
            <person name="Albersmeier A."/>
            <person name="Kalinowski J."/>
            <person name="Ruckert C."/>
        </authorList>
    </citation>
    <scope>NUCLEOTIDE SEQUENCE</scope>
    <source>
        <strain evidence="7">CGMCC 1.3617</strain>
    </source>
</reference>
<gene>
    <name evidence="7" type="ORF">GCM10011320_38660</name>
</gene>
<evidence type="ECO:0000256" key="5">
    <source>
        <dbReference type="ARBA" id="ARBA00032976"/>
    </source>
</evidence>